<feature type="domain" description="4Fe-4S ferredoxin-type" evidence="16">
    <location>
        <begin position="589"/>
        <end position="618"/>
    </location>
</feature>
<dbReference type="Gene3D" id="3.30.70.20">
    <property type="match status" value="1"/>
</dbReference>
<evidence type="ECO:0000256" key="5">
    <source>
        <dbReference type="ARBA" id="ARBA00022448"/>
    </source>
</evidence>
<keyword evidence="17" id="KW-0670">Pyruvate</keyword>
<evidence type="ECO:0000313" key="17">
    <source>
        <dbReference type="EMBL" id="CRH04340.1"/>
    </source>
</evidence>
<dbReference type="PIRSF" id="PIRSF006439">
    <property type="entry name" value="Indolepyruvate_ferr_oxidored"/>
    <property type="match status" value="1"/>
</dbReference>
<keyword evidence="6 14" id="KW-0004">4Fe-4S</keyword>
<dbReference type="EMBL" id="LO017727">
    <property type="protein sequence ID" value="CRH04340.1"/>
    <property type="molecule type" value="Genomic_DNA"/>
</dbReference>
<feature type="binding site" evidence="15">
    <location>
        <position position="608"/>
    </location>
    <ligand>
        <name>[4Fe-4S] cluster</name>
        <dbReference type="ChEBI" id="CHEBI:49883"/>
        <label>1</label>
    </ligand>
</feature>
<accession>A0A1S7LC26</accession>
<dbReference type="GO" id="GO:0051539">
    <property type="term" value="F:4 iron, 4 sulfur cluster binding"/>
    <property type="evidence" value="ECO:0007669"/>
    <property type="project" value="UniProtKB-UniRule"/>
</dbReference>
<dbReference type="FunFam" id="3.40.50.970:FF:000039">
    <property type="entry name" value="Indolepyruvate oxidoreductase subunit IorA"/>
    <property type="match status" value="1"/>
</dbReference>
<reference evidence="17" key="1">
    <citation type="submission" date="2015-04" db="EMBL/GenBank/DDBJ databases">
        <authorList>
            <person name="Syromyatnikov M.Y."/>
            <person name="Popov V.N."/>
        </authorList>
    </citation>
    <scope>NUCLEOTIDE SEQUENCE</scope>
    <source>
        <strain evidence="17">MO-1</strain>
    </source>
</reference>
<organism evidence="17">
    <name type="scientific">Magnetococcus massalia (strain MO-1)</name>
    <dbReference type="NCBI Taxonomy" id="451514"/>
    <lineage>
        <taxon>Bacteria</taxon>
        <taxon>Pseudomonadati</taxon>
        <taxon>Pseudomonadota</taxon>
        <taxon>Magnetococcia</taxon>
        <taxon>Magnetococcales</taxon>
        <taxon>Magnetococcaceae</taxon>
        <taxon>Magnetococcus</taxon>
    </lineage>
</organism>
<evidence type="ECO:0000256" key="2">
    <source>
        <dbReference type="ARBA" id="ARBA00011238"/>
    </source>
</evidence>
<keyword evidence="7 14" id="KW-0479">Metal-binding</keyword>
<feature type="binding site" evidence="15">
    <location>
        <position position="598"/>
    </location>
    <ligand>
        <name>[4Fe-4S] cluster</name>
        <dbReference type="ChEBI" id="CHEBI:49883"/>
        <label>2</label>
    </ligand>
</feature>
<evidence type="ECO:0000256" key="13">
    <source>
        <dbReference type="ARBA" id="ARBA00048332"/>
    </source>
</evidence>
<feature type="domain" description="4Fe-4S ferredoxin-type" evidence="16">
    <location>
        <begin position="547"/>
        <end position="577"/>
    </location>
</feature>
<dbReference type="PROSITE" id="PS51379">
    <property type="entry name" value="4FE4S_FER_2"/>
    <property type="match status" value="2"/>
</dbReference>
<evidence type="ECO:0000256" key="9">
    <source>
        <dbReference type="ARBA" id="ARBA00023002"/>
    </source>
</evidence>
<feature type="binding site" evidence="15">
    <location>
        <position position="562"/>
    </location>
    <ligand>
        <name>[4Fe-4S] cluster</name>
        <dbReference type="ChEBI" id="CHEBI:49883"/>
        <label>1</label>
    </ligand>
</feature>
<proteinExistence type="predicted"/>
<evidence type="ECO:0000256" key="11">
    <source>
        <dbReference type="ARBA" id="ARBA00023014"/>
    </source>
</evidence>
<evidence type="ECO:0000256" key="3">
    <source>
        <dbReference type="ARBA" id="ARBA00012812"/>
    </source>
</evidence>
<evidence type="ECO:0000256" key="7">
    <source>
        <dbReference type="ARBA" id="ARBA00022723"/>
    </source>
</evidence>
<dbReference type="InterPro" id="IPR011766">
    <property type="entry name" value="TPP_enzyme_TPP-bd"/>
</dbReference>
<evidence type="ECO:0000256" key="12">
    <source>
        <dbReference type="ARBA" id="ARBA00030514"/>
    </source>
</evidence>
<dbReference type="CDD" id="cd02008">
    <property type="entry name" value="TPP_IOR_alpha"/>
    <property type="match status" value="1"/>
</dbReference>
<feature type="binding site" evidence="15">
    <location>
        <position position="604"/>
    </location>
    <ligand>
        <name>[4Fe-4S] cluster</name>
        <dbReference type="ChEBI" id="CHEBI:49883"/>
        <label>2</label>
    </ligand>
</feature>
<dbReference type="EC" id="1.2.7.8" evidence="3 14"/>
<comment type="catalytic activity">
    <reaction evidence="13 14">
        <text>indole-3-pyruvate + 2 oxidized [2Fe-2S]-[ferredoxin] + CoA = (indol-3-yl)acetyl-CoA + 2 reduced [2Fe-2S]-[ferredoxin] + CO2 + H(+)</text>
        <dbReference type="Rhea" id="RHEA:12645"/>
        <dbReference type="Rhea" id="RHEA-COMP:10000"/>
        <dbReference type="Rhea" id="RHEA-COMP:10001"/>
        <dbReference type="ChEBI" id="CHEBI:15378"/>
        <dbReference type="ChEBI" id="CHEBI:16526"/>
        <dbReference type="ChEBI" id="CHEBI:17640"/>
        <dbReference type="ChEBI" id="CHEBI:33737"/>
        <dbReference type="ChEBI" id="CHEBI:33738"/>
        <dbReference type="ChEBI" id="CHEBI:57271"/>
        <dbReference type="ChEBI" id="CHEBI:57287"/>
        <dbReference type="EC" id="1.2.7.8"/>
    </reaction>
</comment>
<gene>
    <name evidence="17" type="primary">iorA</name>
    <name evidence="17" type="ORF">MAGMO_0125</name>
</gene>
<dbReference type="CDD" id="cd07034">
    <property type="entry name" value="TPP_PYR_PFOR_IOR-alpha_like"/>
    <property type="match status" value="1"/>
</dbReference>
<feature type="binding site" evidence="15">
    <location>
        <position position="601"/>
    </location>
    <ligand>
        <name>[4Fe-4S] cluster</name>
        <dbReference type="ChEBI" id="CHEBI:49883"/>
        <label>2</label>
    </ligand>
</feature>
<dbReference type="Pfam" id="PF02775">
    <property type="entry name" value="TPP_enzyme_C"/>
    <property type="match status" value="1"/>
</dbReference>
<dbReference type="InterPro" id="IPR029061">
    <property type="entry name" value="THDP-binding"/>
</dbReference>
<dbReference type="SUPFAM" id="SSF54862">
    <property type="entry name" value="4Fe-4S ferredoxins"/>
    <property type="match status" value="1"/>
</dbReference>
<name>A0A1S7LC26_MAGMO</name>
<dbReference type="PANTHER" id="PTHR43710">
    <property type="entry name" value="2-HYDROXYACYL-COA LYASE"/>
    <property type="match status" value="1"/>
</dbReference>
<keyword evidence="5 14" id="KW-0813">Transport</keyword>
<evidence type="ECO:0000259" key="16">
    <source>
        <dbReference type="PROSITE" id="PS51379"/>
    </source>
</evidence>
<dbReference type="SUPFAM" id="SSF52922">
    <property type="entry name" value="TK C-terminal domain-like"/>
    <property type="match status" value="1"/>
</dbReference>
<dbReference type="AlphaFoldDB" id="A0A1S7LC26"/>
<dbReference type="GO" id="GO:0044281">
    <property type="term" value="P:small molecule metabolic process"/>
    <property type="evidence" value="ECO:0007669"/>
    <property type="project" value="UniProtKB-ARBA"/>
</dbReference>
<dbReference type="InterPro" id="IPR017721">
    <property type="entry name" value="IorA"/>
</dbReference>
<dbReference type="GO" id="GO:0030976">
    <property type="term" value="F:thiamine pyrophosphate binding"/>
    <property type="evidence" value="ECO:0007669"/>
    <property type="project" value="InterPro"/>
</dbReference>
<dbReference type="InterPro" id="IPR017896">
    <property type="entry name" value="4Fe4S_Fe-S-bd"/>
</dbReference>
<protein>
    <recommendedName>
        <fullName evidence="4 14">Indolepyruvate oxidoreductase subunit IorA</fullName>
        <shortName evidence="14">IOR</shortName>
        <ecNumber evidence="3 14">1.2.7.8</ecNumber>
    </recommendedName>
    <alternativeName>
        <fullName evidence="12 14">Indolepyruvate ferredoxin oxidoreductase subunit alpha</fullName>
    </alternativeName>
</protein>
<dbReference type="GO" id="GO:0046872">
    <property type="term" value="F:metal ion binding"/>
    <property type="evidence" value="ECO:0007669"/>
    <property type="project" value="UniProtKB-UniRule"/>
</dbReference>
<dbReference type="InterPro" id="IPR009014">
    <property type="entry name" value="Transketo_C/PFOR_II"/>
</dbReference>
<dbReference type="InterPro" id="IPR045025">
    <property type="entry name" value="HACL1-like"/>
</dbReference>
<keyword evidence="9 14" id="KW-0560">Oxidoreductase</keyword>
<dbReference type="Pfam" id="PF01855">
    <property type="entry name" value="POR_N"/>
    <property type="match status" value="1"/>
</dbReference>
<evidence type="ECO:0000256" key="6">
    <source>
        <dbReference type="ARBA" id="ARBA00022485"/>
    </source>
</evidence>
<evidence type="ECO:0000256" key="4">
    <source>
        <dbReference type="ARBA" id="ARBA00017710"/>
    </source>
</evidence>
<evidence type="ECO:0000256" key="14">
    <source>
        <dbReference type="PIRNR" id="PIRNR006439"/>
    </source>
</evidence>
<dbReference type="GO" id="GO:0043805">
    <property type="term" value="F:indolepyruvate ferredoxin oxidoreductase activity"/>
    <property type="evidence" value="ECO:0007669"/>
    <property type="project" value="UniProtKB-UniRule"/>
</dbReference>
<keyword evidence="10 14" id="KW-0408">Iron</keyword>
<dbReference type="Gene3D" id="3.40.50.970">
    <property type="match status" value="2"/>
</dbReference>
<comment type="function">
    <text evidence="1 14">Catalyzes the ferredoxin-dependent oxidative decarboxylation of arylpyruvates.</text>
</comment>
<evidence type="ECO:0000256" key="15">
    <source>
        <dbReference type="PIRSR" id="PIRSR006439-50"/>
    </source>
</evidence>
<keyword evidence="8 14" id="KW-0249">Electron transport</keyword>
<dbReference type="SUPFAM" id="SSF52518">
    <property type="entry name" value="Thiamin diphosphate-binding fold (THDP-binding)"/>
    <property type="match status" value="2"/>
</dbReference>
<keyword evidence="11 14" id="KW-0411">Iron-sulfur</keyword>
<comment type="cofactor">
    <cofactor evidence="14 15">
        <name>[4Fe-4S] cluster</name>
        <dbReference type="ChEBI" id="CHEBI:49883"/>
    </cofactor>
    <text evidence="14 15">Binds 2 [4Fe-4S] clusters. In this family the first cluster has a non-standard and varying [4Fe-4S] binding motif CX(2)CX(2)CX(4-5)CP.</text>
</comment>
<feature type="binding site" evidence="15">
    <location>
        <position position="567"/>
    </location>
    <ligand>
        <name>[4Fe-4S] cluster</name>
        <dbReference type="ChEBI" id="CHEBI:49883"/>
        <label>2</label>
    </ligand>
</feature>
<evidence type="ECO:0000256" key="8">
    <source>
        <dbReference type="ARBA" id="ARBA00022982"/>
    </source>
</evidence>
<evidence type="ECO:0000256" key="10">
    <source>
        <dbReference type="ARBA" id="ARBA00023004"/>
    </source>
</evidence>
<dbReference type="InterPro" id="IPR002880">
    <property type="entry name" value="Pyrv_Fd/Flavodoxin_OxRdtase_N"/>
</dbReference>
<dbReference type="PANTHER" id="PTHR43710:SF5">
    <property type="entry name" value="INDOLEPYRUVATE FERREDOXIN OXIDOREDUCTASE ALPHA SUBUNIT"/>
    <property type="match status" value="1"/>
</dbReference>
<feature type="binding site" evidence="15">
    <location>
        <position position="556"/>
    </location>
    <ligand>
        <name>[4Fe-4S] cluster</name>
        <dbReference type="ChEBI" id="CHEBI:49883"/>
        <label>1</label>
    </ligand>
</feature>
<evidence type="ECO:0000256" key="1">
    <source>
        <dbReference type="ARBA" id="ARBA00002995"/>
    </source>
</evidence>
<sequence length="632" mass="68293">MSHPLVAAKSGDKLLLSGNEAVARGVWEAGCHVAAAYPGTPSTEILENIRYFSTDEIYTEWSINEKVSLEVAIGASMAGSRAFSAMKHVGMNVASDAFMTQTLAGVGGGLVIAVADDVGFSSSQNEQDSRYWGRMGHMPILEPADSQEAYEMVQVAFDLSEQLDVPVILRMTTRICHVKALVTVGERSAKVAGGFKKDPARWVMTPASAKQRVPLMIARDSVMADLAAKSELNRIEWGEDRRVGYVTSGPAYMHVKEAFPDACVLKMGFTHPLPINLIKELAEGVEKLLIVEEVEPVVEVEVKAAAIGTPVHGKDLLPHYGELSPDILRPAVRKLLGEPEPEVKPLDIPITPVFPRPPTMCTACPHLGVFYTLSRVRNIHISGDIGCYTLGAGHPWEALDTCISMGASMGIALGLDKGRGESDTKKSVVAVIGDSTFLHMGMQGLLDIVYNRGNVTVMLLDNRAVGMTGGQDNPASGRNIHGEEAPRVDFRKLVEALGVRPERVREVDPYILPDLFKAVRQEAKQNEPSVIITNQPCVLIDDYEQLKPLQVIDDKCTGCANCLDVGCPAILVTRRGKEVKNNGQEVDLAWVTIESAACTGCDLCPKTCPHDAIVPITEPVLPNPDLVEAPNA</sequence>
<comment type="subunit">
    <text evidence="2">Heterodimer of the IorA and IorB subunits.</text>
</comment>
<feature type="binding site" evidence="15">
    <location>
        <position position="559"/>
    </location>
    <ligand>
        <name>[4Fe-4S] cluster</name>
        <dbReference type="ChEBI" id="CHEBI:49883"/>
        <label>1</label>
    </ligand>
</feature>